<proteinExistence type="predicted"/>
<evidence type="ECO:0000259" key="1">
    <source>
        <dbReference type="Pfam" id="PF00043"/>
    </source>
</evidence>
<keyword evidence="3" id="KW-1185">Reference proteome</keyword>
<dbReference type="SUPFAM" id="SSF52833">
    <property type="entry name" value="Thioredoxin-like"/>
    <property type="match status" value="1"/>
</dbReference>
<protein>
    <recommendedName>
        <fullName evidence="1">Glutathione S-transferase C-terminal domain-containing protein</fullName>
    </recommendedName>
</protein>
<dbReference type="Pfam" id="PF00043">
    <property type="entry name" value="GST_C"/>
    <property type="match status" value="1"/>
</dbReference>
<reference evidence="2 3" key="1">
    <citation type="submission" date="2020-10" db="EMBL/GenBank/DDBJ databases">
        <title>Ramlibacter sp. HM2 16S ribosomal RNA gene Genome sequencing and assembly.</title>
        <authorList>
            <person name="Kang M."/>
        </authorList>
    </citation>
    <scope>NUCLEOTIDE SEQUENCE [LARGE SCALE GENOMIC DNA]</scope>
    <source>
        <strain evidence="2 3">HM2</strain>
    </source>
</reference>
<evidence type="ECO:0000313" key="3">
    <source>
        <dbReference type="Proteomes" id="UP000806285"/>
    </source>
</evidence>
<dbReference type="EMBL" id="JADDIV010000001">
    <property type="protein sequence ID" value="MBE7366713.1"/>
    <property type="molecule type" value="Genomic_DNA"/>
</dbReference>
<sequence length="256" mass="28082">MRLAYVPVEEAIARPGLRMVVVGDIPSPWSEAAKGILHVKGIPWTPVRLAYDSKALKEWTGQRSGPVAMYEDEPPRAGWAEILLLAERLAPAIPLLPADAADRALVFGLAHEMLGEQGLGWTRRLQLVEAGLRGAGGFPPEVAAYIGRKYGWRAQPADALTRRIVEVLQMLAARLKAQHAAGSPYYVGDALTAADIYGATVLALLRPLPEESCRMDPATRAVFEYVEPDTDAALDDVLLRHRDMMYQRHLAFPLSL</sequence>
<accession>A0ABR9RZN3</accession>
<organism evidence="2 3">
    <name type="scientific">Ramlibacter pallidus</name>
    <dbReference type="NCBI Taxonomy" id="2780087"/>
    <lineage>
        <taxon>Bacteria</taxon>
        <taxon>Pseudomonadati</taxon>
        <taxon>Pseudomonadota</taxon>
        <taxon>Betaproteobacteria</taxon>
        <taxon>Burkholderiales</taxon>
        <taxon>Comamonadaceae</taxon>
        <taxon>Ramlibacter</taxon>
    </lineage>
</organism>
<gene>
    <name evidence="2" type="ORF">IM787_03945</name>
</gene>
<dbReference type="InterPro" id="IPR036282">
    <property type="entry name" value="Glutathione-S-Trfase_C_sf"/>
</dbReference>
<dbReference type="SUPFAM" id="SSF47616">
    <property type="entry name" value="GST C-terminal domain-like"/>
    <property type="match status" value="1"/>
</dbReference>
<evidence type="ECO:0000313" key="2">
    <source>
        <dbReference type="EMBL" id="MBE7366713.1"/>
    </source>
</evidence>
<feature type="domain" description="Glutathione S-transferase C-terminal" evidence="1">
    <location>
        <begin position="155"/>
        <end position="212"/>
    </location>
</feature>
<name>A0ABR9RZN3_9BURK</name>
<dbReference type="Proteomes" id="UP000806285">
    <property type="component" value="Unassembled WGS sequence"/>
</dbReference>
<comment type="caution">
    <text evidence="2">The sequence shown here is derived from an EMBL/GenBank/DDBJ whole genome shotgun (WGS) entry which is preliminary data.</text>
</comment>
<dbReference type="Gene3D" id="1.20.1050.10">
    <property type="match status" value="1"/>
</dbReference>
<dbReference type="InterPro" id="IPR036249">
    <property type="entry name" value="Thioredoxin-like_sf"/>
</dbReference>
<dbReference type="InterPro" id="IPR004046">
    <property type="entry name" value="GST_C"/>
</dbReference>